<accession>A0A8J7M3C0</accession>
<dbReference type="InterPro" id="IPR025737">
    <property type="entry name" value="FApF"/>
</dbReference>
<feature type="compositionally biased region" description="Low complexity" evidence="1">
    <location>
        <begin position="81"/>
        <end position="97"/>
    </location>
</feature>
<organism evidence="3 4">
    <name type="scientific">Geomesophilobacter sediminis</name>
    <dbReference type="NCBI Taxonomy" id="2798584"/>
    <lineage>
        <taxon>Bacteria</taxon>
        <taxon>Pseudomonadati</taxon>
        <taxon>Thermodesulfobacteriota</taxon>
        <taxon>Desulfuromonadia</taxon>
        <taxon>Geobacterales</taxon>
        <taxon>Geobacteraceae</taxon>
        <taxon>Geomesophilobacter</taxon>
    </lineage>
</organism>
<dbReference type="Pfam" id="PF13557">
    <property type="entry name" value="Phenol_MetA_deg"/>
    <property type="match status" value="1"/>
</dbReference>
<feature type="compositionally biased region" description="Low complexity" evidence="1">
    <location>
        <begin position="128"/>
        <end position="164"/>
    </location>
</feature>
<evidence type="ECO:0000313" key="4">
    <source>
        <dbReference type="Proteomes" id="UP000636888"/>
    </source>
</evidence>
<feature type="chain" id="PRO_5035226977" description="Acetate kinase" evidence="2">
    <location>
        <begin position="26"/>
        <end position="566"/>
    </location>
</feature>
<keyword evidence="2" id="KW-0732">Signal</keyword>
<dbReference type="AlphaFoldDB" id="A0A8J7M3C0"/>
<sequence length="566" mass="58935">MSYRNWVIACTCLTGGLLAHLPVQAGQAAAAGGAVIPAAGENGALKKGAVVADPAQKNGGAKQRPAKKKRRPAAKKRKDAVPPAAAQAAEKTESAQSQPAPPEPKNDVSSAGEKPRDEGKKKAVLAPVVAQPAGQGEAAAAAAQPRPKVASGEAPAAAPVPAKKPLQEGAPGPAQKPVQESAPVAAPANRNEQPAPAARTQLAQQKDPSNADAPAGPDPRKKEKASPGAVKPVVTNENRDQKAPQTVGKPPETQKAPAIAPIFDQPGVLTPIRTLVLEPSFQYLNTSSNRVALSGYTVIPSLTLGLIDVRNVSSNTYVTSLAARYGLTNRMECEVRVPYVYRSDTTATQPSNTQNQSTPASVFVASGNDLGDIDFGVRYQLNRPEKGEGPYFIGGLRVKSATGKSPFDVKVDPNVTGPDGEPLATELPTGSGFWSFQPSITGLFTSDPVAFFGTLSYMWNLQRTVGGSTFDPGDTVGFNVGAGIALNEKVSVSLGYDHVVLGKTKRNGIDLPGTMVTQIGTLLIGCSYRLNDKTSINFSLGAGLTPAASNVQLTLRVPYTFSFSKK</sequence>
<protein>
    <recommendedName>
        <fullName evidence="5">Acetate kinase</fullName>
    </recommendedName>
</protein>
<proteinExistence type="predicted"/>
<gene>
    <name evidence="3" type="ORF">JFN93_24955</name>
</gene>
<feature type="compositionally biased region" description="Basic residues" evidence="1">
    <location>
        <begin position="64"/>
        <end position="78"/>
    </location>
</feature>
<evidence type="ECO:0000256" key="2">
    <source>
        <dbReference type="SAM" id="SignalP"/>
    </source>
</evidence>
<comment type="caution">
    <text evidence="3">The sequence shown here is derived from an EMBL/GenBank/DDBJ whole genome shotgun (WGS) entry which is preliminary data.</text>
</comment>
<evidence type="ECO:0008006" key="5">
    <source>
        <dbReference type="Google" id="ProtNLM"/>
    </source>
</evidence>
<dbReference type="EMBL" id="JAEMHM010000035">
    <property type="protein sequence ID" value="MBJ6727970.1"/>
    <property type="molecule type" value="Genomic_DNA"/>
</dbReference>
<keyword evidence="4" id="KW-1185">Reference proteome</keyword>
<dbReference type="Proteomes" id="UP000636888">
    <property type="component" value="Unassembled WGS sequence"/>
</dbReference>
<name>A0A8J7M3C0_9BACT</name>
<dbReference type="RefSeq" id="WP_199387111.1">
    <property type="nucleotide sequence ID" value="NZ_JAEMHM010000035.1"/>
</dbReference>
<evidence type="ECO:0000313" key="3">
    <source>
        <dbReference type="EMBL" id="MBJ6727970.1"/>
    </source>
</evidence>
<feature type="region of interest" description="Disordered" evidence="1">
    <location>
        <begin position="50"/>
        <end position="254"/>
    </location>
</feature>
<evidence type="ECO:0000256" key="1">
    <source>
        <dbReference type="SAM" id="MobiDB-lite"/>
    </source>
</evidence>
<reference evidence="3" key="1">
    <citation type="submission" date="2020-12" db="EMBL/GenBank/DDBJ databases">
        <title>Geomonas sp. Red875, isolated from river sediment.</title>
        <authorList>
            <person name="Xu Z."/>
            <person name="Zhang Z."/>
            <person name="Masuda Y."/>
            <person name="Itoh H."/>
            <person name="Senoo K."/>
        </authorList>
    </citation>
    <scope>NUCLEOTIDE SEQUENCE</scope>
    <source>
        <strain evidence="3">Red875</strain>
    </source>
</reference>
<feature type="signal peptide" evidence="2">
    <location>
        <begin position="1"/>
        <end position="25"/>
    </location>
</feature>